<comment type="caution">
    <text evidence="2">The sequence shown here is derived from an EMBL/GenBank/DDBJ whole genome shotgun (WGS) entry which is preliminary data.</text>
</comment>
<dbReference type="Pfam" id="PF07396">
    <property type="entry name" value="Porin_O_P"/>
    <property type="match status" value="1"/>
</dbReference>
<accession>A0A936F246</accession>
<dbReference type="Gene3D" id="2.40.160.10">
    <property type="entry name" value="Porin"/>
    <property type="match status" value="1"/>
</dbReference>
<evidence type="ECO:0000313" key="3">
    <source>
        <dbReference type="Proteomes" id="UP000709959"/>
    </source>
</evidence>
<dbReference type="InterPro" id="IPR023614">
    <property type="entry name" value="Porin_dom_sf"/>
</dbReference>
<keyword evidence="1" id="KW-0732">Signal</keyword>
<dbReference type="SUPFAM" id="SSF56935">
    <property type="entry name" value="Porins"/>
    <property type="match status" value="1"/>
</dbReference>
<reference evidence="2 3" key="1">
    <citation type="submission" date="2020-10" db="EMBL/GenBank/DDBJ databases">
        <title>Connecting structure to function with the recovery of over 1000 high-quality activated sludge metagenome-assembled genomes encoding full-length rRNA genes using long-read sequencing.</title>
        <authorList>
            <person name="Singleton C.M."/>
            <person name="Petriglieri F."/>
            <person name="Kristensen J.M."/>
            <person name="Kirkegaard R.H."/>
            <person name="Michaelsen T.Y."/>
            <person name="Andersen M.H."/>
            <person name="Karst S.M."/>
            <person name="Dueholm M.S."/>
            <person name="Nielsen P.H."/>
            <person name="Albertsen M."/>
        </authorList>
    </citation>
    <scope>NUCLEOTIDE SEQUENCE [LARGE SCALE GENOMIC DNA]</scope>
    <source>
        <strain evidence="2">OdNE_18-Q3-R46-58_MAXAC.008</strain>
    </source>
</reference>
<protein>
    <recommendedName>
        <fullName evidence="4">Phosphate-selective porin O and P</fullName>
    </recommendedName>
</protein>
<dbReference type="EMBL" id="JADKCH010000002">
    <property type="protein sequence ID" value="MBK8571742.1"/>
    <property type="molecule type" value="Genomic_DNA"/>
</dbReference>
<gene>
    <name evidence="2" type="ORF">IPN91_03665</name>
</gene>
<feature type="chain" id="PRO_5036981545" description="Phosphate-selective porin O and P" evidence="1">
    <location>
        <begin position="20"/>
        <end position="460"/>
    </location>
</feature>
<evidence type="ECO:0000256" key="1">
    <source>
        <dbReference type="SAM" id="SignalP"/>
    </source>
</evidence>
<dbReference type="InterPro" id="IPR010870">
    <property type="entry name" value="Porin_O/P"/>
</dbReference>
<feature type="signal peptide" evidence="1">
    <location>
        <begin position="1"/>
        <end position="19"/>
    </location>
</feature>
<evidence type="ECO:0008006" key="4">
    <source>
        <dbReference type="Google" id="ProtNLM"/>
    </source>
</evidence>
<dbReference type="Proteomes" id="UP000709959">
    <property type="component" value="Unassembled WGS sequence"/>
</dbReference>
<name>A0A936F246_9BACT</name>
<dbReference type="AlphaFoldDB" id="A0A936F246"/>
<sequence>MKAITSPLIFALLAAPLAAQTPAETDKRIADLEKQVAKLSKLEAKKDDAKDGGFSVKFGGRFHLDNTYFSGNENRLTNGTFMRRARISFKVGLGKDWVGEGDVDFAEAAVNIKDLWIGYQGFKNSLIQVGQFKQPFGMDTLGSSNATWLMERSYSDIWALDRHVGIGYQTWGERWQAKASFFGQAINDTADEQSAADENVDSTGLLKTYKISGDHGYGYAARFTFAPVLISETKAMHLGVAAVQRTPNASAPGVYAVDLSGRPEQNKVCKEKFLNAAVTNVDNWMQTGIEFAGVWKAFSWQSEYQQTKVNRRGTQMQKWSGTALVATSAAEQLASTVDHKFSTYYGQVSWIFGGQRTYEVSEGLFGKVVPSKNGAWEVVLRYSKMDQNDLTDVDPVKGGVASNTTLGLTYYLNKNVRFMLNYTKVDNGENAMANKAYSPTGVKLVNDDFNITTMRVQVNF</sequence>
<evidence type="ECO:0000313" key="2">
    <source>
        <dbReference type="EMBL" id="MBK8571742.1"/>
    </source>
</evidence>
<proteinExistence type="predicted"/>
<organism evidence="2 3">
    <name type="scientific">Candidatus Geothrix odensensis</name>
    <dbReference type="NCBI Taxonomy" id="2954440"/>
    <lineage>
        <taxon>Bacteria</taxon>
        <taxon>Pseudomonadati</taxon>
        <taxon>Acidobacteriota</taxon>
        <taxon>Holophagae</taxon>
        <taxon>Holophagales</taxon>
        <taxon>Holophagaceae</taxon>
        <taxon>Geothrix</taxon>
    </lineage>
</organism>